<keyword evidence="2" id="KW-0813">Transport</keyword>
<feature type="transmembrane region" description="Helical" evidence="7">
    <location>
        <begin position="165"/>
        <end position="186"/>
    </location>
</feature>
<feature type="transmembrane region" description="Helical" evidence="7">
    <location>
        <begin position="271"/>
        <end position="290"/>
    </location>
</feature>
<name>A0ABR9QIK9_9BACI</name>
<comment type="caution">
    <text evidence="9">The sequence shown here is derived from an EMBL/GenBank/DDBJ whole genome shotgun (WGS) entry which is preliminary data.</text>
</comment>
<dbReference type="Proteomes" id="UP001516662">
    <property type="component" value="Unassembled WGS sequence"/>
</dbReference>
<proteinExistence type="predicted"/>
<evidence type="ECO:0000256" key="7">
    <source>
        <dbReference type="SAM" id="Phobius"/>
    </source>
</evidence>
<evidence type="ECO:0000256" key="4">
    <source>
        <dbReference type="ARBA" id="ARBA00022692"/>
    </source>
</evidence>
<dbReference type="RefSeq" id="WP_193535899.1">
    <property type="nucleotide sequence ID" value="NZ_JADCLJ010000019.1"/>
</dbReference>
<evidence type="ECO:0000259" key="8">
    <source>
        <dbReference type="PROSITE" id="PS50850"/>
    </source>
</evidence>
<feature type="transmembrane region" description="Helical" evidence="7">
    <location>
        <begin position="80"/>
        <end position="96"/>
    </location>
</feature>
<keyword evidence="4 7" id="KW-0812">Transmembrane</keyword>
<dbReference type="PROSITE" id="PS50850">
    <property type="entry name" value="MFS"/>
    <property type="match status" value="1"/>
</dbReference>
<sequence length="396" mass="43541">MELTTHKQKTRSAKLTFTLFYFFIFFGLGSLFPLLAVYLNDTVGLTGAQIGTIMSISPVVTILTQPVWGLISDYTQKPKLVLTITLICTALIGVGYSFVESYFWFIIFAALLAVTQSAVVPISDSMALSYVQKTKGNYGSIRLWGALGFAVAVLIVGNLSETFSLSIIFYVFVIMLFVSSVFAWSLPDEGNSMQINIKTGVSRLVKMPRFLLFLLTTFLIFGPILSNNFYFGLYIRELGGTLTGVGIAFMLGAGSEAPFMKFAGKWIQKIGMLQVLILAGLISGLRWILYFFDPPLYLVFATIVAQGFSVGLYIPAALQYVRDISPGEVRVTAVSLYSAVGNGLGTWFCTFVGGFILEAFSINHLYLFYGLLTSIGLMLVLVIVYLEKKTTTATMI</sequence>
<dbReference type="InterPro" id="IPR036259">
    <property type="entry name" value="MFS_trans_sf"/>
</dbReference>
<evidence type="ECO:0000313" key="10">
    <source>
        <dbReference type="Proteomes" id="UP001516662"/>
    </source>
</evidence>
<evidence type="ECO:0000256" key="3">
    <source>
        <dbReference type="ARBA" id="ARBA00022475"/>
    </source>
</evidence>
<evidence type="ECO:0000256" key="5">
    <source>
        <dbReference type="ARBA" id="ARBA00022989"/>
    </source>
</evidence>
<dbReference type="Gene3D" id="1.20.1250.20">
    <property type="entry name" value="MFS general substrate transporter like domains"/>
    <property type="match status" value="2"/>
</dbReference>
<feature type="transmembrane region" description="Helical" evidence="7">
    <location>
        <begin position="141"/>
        <end position="159"/>
    </location>
</feature>
<feature type="transmembrane region" description="Helical" evidence="7">
    <location>
        <begin position="238"/>
        <end position="259"/>
    </location>
</feature>
<dbReference type="InterPro" id="IPR020846">
    <property type="entry name" value="MFS_dom"/>
</dbReference>
<accession>A0ABR9QIK9</accession>
<reference evidence="9 10" key="1">
    <citation type="submission" date="2020-10" db="EMBL/GenBank/DDBJ databases">
        <title>Bacillus sp. HD4P25, an endophyte from a halophyte.</title>
        <authorList>
            <person name="Sun J.-Q."/>
        </authorList>
    </citation>
    <scope>NUCLEOTIDE SEQUENCE [LARGE SCALE GENOMIC DNA]</scope>
    <source>
        <strain evidence="9 10">YIM 93174</strain>
    </source>
</reference>
<feature type="domain" description="Major facilitator superfamily (MFS) profile" evidence="8">
    <location>
        <begin position="13"/>
        <end position="388"/>
    </location>
</feature>
<evidence type="ECO:0000256" key="1">
    <source>
        <dbReference type="ARBA" id="ARBA00004651"/>
    </source>
</evidence>
<dbReference type="SUPFAM" id="SSF103473">
    <property type="entry name" value="MFS general substrate transporter"/>
    <property type="match status" value="1"/>
</dbReference>
<evidence type="ECO:0000256" key="2">
    <source>
        <dbReference type="ARBA" id="ARBA00022448"/>
    </source>
</evidence>
<evidence type="ECO:0000313" key="9">
    <source>
        <dbReference type="EMBL" id="MBE4908327.1"/>
    </source>
</evidence>
<dbReference type="PANTHER" id="PTHR23522:SF4">
    <property type="entry name" value="NUCLEOSIDE PERMEASE NUPG-RELATED"/>
    <property type="match status" value="1"/>
</dbReference>
<keyword evidence="3" id="KW-1003">Cell membrane</keyword>
<dbReference type="InterPro" id="IPR024989">
    <property type="entry name" value="MFS_assoc_dom"/>
</dbReference>
<gene>
    <name evidence="9" type="ORF">IMZ08_09690</name>
</gene>
<dbReference type="PANTHER" id="PTHR23522">
    <property type="entry name" value="BLL5896 PROTEIN"/>
    <property type="match status" value="1"/>
</dbReference>
<keyword evidence="5 7" id="KW-1133">Transmembrane helix</keyword>
<dbReference type="EMBL" id="JADCLJ010000019">
    <property type="protein sequence ID" value="MBE4908327.1"/>
    <property type="molecule type" value="Genomic_DNA"/>
</dbReference>
<feature type="transmembrane region" description="Helical" evidence="7">
    <location>
        <begin position="339"/>
        <end position="360"/>
    </location>
</feature>
<keyword evidence="10" id="KW-1185">Reference proteome</keyword>
<dbReference type="Pfam" id="PF12832">
    <property type="entry name" value="MFS_1_like"/>
    <property type="match status" value="1"/>
</dbReference>
<protein>
    <submittedName>
        <fullName evidence="9">MFS transporter</fullName>
    </submittedName>
</protein>
<feature type="transmembrane region" description="Helical" evidence="7">
    <location>
        <begin position="296"/>
        <end position="318"/>
    </location>
</feature>
<comment type="subcellular location">
    <subcellularLocation>
        <location evidence="1">Cell membrane</location>
        <topology evidence="1">Multi-pass membrane protein</topology>
    </subcellularLocation>
</comment>
<evidence type="ECO:0000256" key="6">
    <source>
        <dbReference type="ARBA" id="ARBA00023136"/>
    </source>
</evidence>
<organism evidence="9 10">
    <name type="scientific">Litchfieldia luteola</name>
    <dbReference type="NCBI Taxonomy" id="682179"/>
    <lineage>
        <taxon>Bacteria</taxon>
        <taxon>Bacillati</taxon>
        <taxon>Bacillota</taxon>
        <taxon>Bacilli</taxon>
        <taxon>Bacillales</taxon>
        <taxon>Bacillaceae</taxon>
        <taxon>Litchfieldia</taxon>
    </lineage>
</organism>
<feature type="transmembrane region" description="Helical" evidence="7">
    <location>
        <begin position="20"/>
        <end position="39"/>
    </location>
</feature>
<feature type="transmembrane region" description="Helical" evidence="7">
    <location>
        <begin position="366"/>
        <end position="386"/>
    </location>
</feature>
<keyword evidence="6 7" id="KW-0472">Membrane</keyword>
<feature type="transmembrane region" description="Helical" evidence="7">
    <location>
        <begin position="207"/>
        <end position="226"/>
    </location>
</feature>
<feature type="transmembrane region" description="Helical" evidence="7">
    <location>
        <begin position="102"/>
        <end position="120"/>
    </location>
</feature>